<dbReference type="Gene3D" id="1.20.120.1510">
    <property type="match status" value="1"/>
</dbReference>
<keyword evidence="1 7" id="KW-0808">Transferase</keyword>
<evidence type="ECO:0000256" key="4">
    <source>
        <dbReference type="ARBA" id="ARBA00022840"/>
    </source>
</evidence>
<dbReference type="SUPFAM" id="SSF81301">
    <property type="entry name" value="Nucleotidyltransferase"/>
    <property type="match status" value="2"/>
</dbReference>
<dbReference type="EMBL" id="JABEPP010000003">
    <property type="protein sequence ID" value="NNM73386.1"/>
    <property type="molecule type" value="Genomic_DNA"/>
</dbReference>
<evidence type="ECO:0000256" key="6">
    <source>
        <dbReference type="ARBA" id="ARBA00023268"/>
    </source>
</evidence>
<keyword evidence="3 7" id="KW-0547">Nucleotide-binding</keyword>
<feature type="domain" description="Glutamate-ammonia ligase adenylyltransferase repeated" evidence="8">
    <location>
        <begin position="557"/>
        <end position="797"/>
    </location>
</feature>
<proteinExistence type="inferred from homology"/>
<keyword evidence="11" id="KW-1185">Reference proteome</keyword>
<feature type="domain" description="PII-uridylyltransferase/Glutamine-synthetase adenylyltransferase" evidence="9">
    <location>
        <begin position="835"/>
        <end position="955"/>
    </location>
</feature>
<dbReference type="Gene3D" id="1.20.120.330">
    <property type="entry name" value="Nucleotidyltransferases domain 2"/>
    <property type="match status" value="2"/>
</dbReference>
<evidence type="ECO:0000256" key="2">
    <source>
        <dbReference type="ARBA" id="ARBA00022695"/>
    </source>
</evidence>
<dbReference type="PANTHER" id="PTHR30621">
    <property type="entry name" value="GLUTAMINE SYNTHETASE ADENYLYLTRANSFERASE"/>
    <property type="match status" value="1"/>
</dbReference>
<keyword evidence="5 7" id="KW-0460">Magnesium</keyword>
<comment type="catalytic activity">
    <reaction evidence="7">
        <text>[glutamine synthetase]-L-tyrosine + ATP = [glutamine synthetase]-O(4)-(5'-adenylyl)-L-tyrosine + diphosphate</text>
        <dbReference type="Rhea" id="RHEA:18589"/>
        <dbReference type="Rhea" id="RHEA-COMP:10660"/>
        <dbReference type="Rhea" id="RHEA-COMP:10661"/>
        <dbReference type="ChEBI" id="CHEBI:30616"/>
        <dbReference type="ChEBI" id="CHEBI:33019"/>
        <dbReference type="ChEBI" id="CHEBI:46858"/>
        <dbReference type="ChEBI" id="CHEBI:83624"/>
        <dbReference type="EC" id="2.7.7.42"/>
    </reaction>
</comment>
<gene>
    <name evidence="7" type="primary">glnE</name>
    <name evidence="10" type="ORF">HJG44_13435</name>
</gene>
<evidence type="ECO:0000256" key="1">
    <source>
        <dbReference type="ARBA" id="ARBA00022679"/>
    </source>
</evidence>
<dbReference type="NCBIfam" id="NF008292">
    <property type="entry name" value="PRK11072.1"/>
    <property type="match status" value="1"/>
</dbReference>
<sequence>MSAGSRPLAELVQAPDHHPLSAGEPPFAGLVRFAGLYSPYLRQLAGSDPARLDRLAAGEPQAANAAIVAAQRAVGCRFAAGELSRDEAMRELRRNKSAHALLVSLADLGRVWNVEEVTLALSDFADASVRSAVEIALAELAMAGKLPAFAPGADLAGSGLVVLALGKHGAGELNFSSDVDLVVFYDPKSEAASGSPEAPAKLYTRLAQSVARLLQERTVDGYVHRVDYRLRPDPASTPPAVSLPGAFVYYESVGQNWERAAMIKARPIAGDVALGERFLADLAPFIWRKYFDFASIADIHAMKRQIHAVRGHGEIAVASHDIKLGRGGIREIEFFVQTQQLVFGGRRPKLRGRRTLDMLGALHDEGWITAEARDEMAEAYRFLRTVEHRLQMVADEQTQRLPSRDDELAAFARFCGYEDLPAFASALTRRAQRVQHHYGLLFEEGPELASDLGDLVFTGASVDPGTVETLRRLGFRDPELAAETVRGWHFGRRAAVTSARAREVLTELTPALLAALGGSADPDGALARLDRAFARMPAAVELLTILRSHERLRLLFADLLGSAPRLAETVAVSPHVLDAILDPSFAAPARDEAAAEAEIRGLVGTPGSTEEFLDRVRDAFRQVHFATGSRLLSGVISPAEAGMSFAAIAQGVVRLCLEWAARAFAEEHGTVPGARMAVLGLGRLGVRDLTAGSDLDLVVLYDFDEARRTSDGRRPLDAVVYHTRLTQRLIAALTAPTRRGRLYEVDMRLRPSGTKGPVASQYRGFIAYHRAEAELWEHMALTRARVLAGDAAFAEEAAAAIHSILAQPRSSADVFRRVGEMRELVAREKGEQDFWDLKLAAGGIMDLDFLAQALVLTHASEHPSLLGQGTPGVIAEAGRAGILAPDAAARLAEAHRVLDDVAHWQRLTVGETQGEAAPPAMLRRLAALVGAPGPDELVARLGEIRTEVRTIFRAVLGEPSQR</sequence>
<dbReference type="GO" id="GO:0000287">
    <property type="term" value="F:magnesium ion binding"/>
    <property type="evidence" value="ECO:0007669"/>
    <property type="project" value="UniProtKB-UniRule"/>
</dbReference>
<evidence type="ECO:0000256" key="5">
    <source>
        <dbReference type="ARBA" id="ARBA00022842"/>
    </source>
</evidence>
<dbReference type="InterPro" id="IPR005190">
    <property type="entry name" value="GlnE_rpt_dom"/>
</dbReference>
<comment type="function">
    <text evidence="7">Involved in the regulation of glutamine synthetase GlnA, a key enzyme in the process to assimilate ammonia. When cellular nitrogen levels are high, the C-terminal adenylyl transferase (AT) inactivates GlnA by covalent transfer of an adenylyl group from ATP to specific tyrosine residue of GlnA, thus reducing its activity. Conversely, when nitrogen levels are low, the N-terminal adenylyl removase (AR) activates GlnA by removing the adenylyl group by phosphorolysis, increasing its activity. The regulatory region of GlnE binds the signal transduction protein PII (GlnB) which indicates the nitrogen status of the cell.</text>
</comment>
<dbReference type="EC" id="2.7.7.89" evidence="7"/>
<accession>A0A849I0U8</accession>
<comment type="similarity">
    <text evidence="7">Belongs to the GlnE family.</text>
</comment>
<feature type="domain" description="Glutamate-ammonia ligase adenylyltransferase repeated" evidence="8">
    <location>
        <begin position="37"/>
        <end position="280"/>
    </location>
</feature>
<dbReference type="EC" id="2.7.7.42" evidence="7"/>
<keyword evidence="4 7" id="KW-0067">ATP-binding</keyword>
<dbReference type="GO" id="GO:0047388">
    <property type="term" value="F:[glutamine synthetase]-adenylyl-L-tyrosine phosphorylase activity"/>
    <property type="evidence" value="ECO:0007669"/>
    <property type="project" value="UniProtKB-EC"/>
</dbReference>
<dbReference type="Pfam" id="PF03710">
    <property type="entry name" value="GlnE"/>
    <property type="match status" value="2"/>
</dbReference>
<dbReference type="NCBIfam" id="NF010706">
    <property type="entry name" value="PRK14108.1"/>
    <property type="match status" value="1"/>
</dbReference>
<evidence type="ECO:0000256" key="3">
    <source>
        <dbReference type="ARBA" id="ARBA00022741"/>
    </source>
</evidence>
<dbReference type="GO" id="GO:0000820">
    <property type="term" value="P:regulation of glutamine family amino acid metabolic process"/>
    <property type="evidence" value="ECO:0007669"/>
    <property type="project" value="UniProtKB-UniRule"/>
</dbReference>
<evidence type="ECO:0000259" key="8">
    <source>
        <dbReference type="Pfam" id="PF03710"/>
    </source>
</evidence>
<feature type="domain" description="PII-uridylyltransferase/Glutamine-synthetase adenylyltransferase" evidence="9">
    <location>
        <begin position="303"/>
        <end position="442"/>
    </location>
</feature>
<keyword evidence="2 7" id="KW-0548">Nucleotidyltransferase</keyword>
<dbReference type="PANTHER" id="PTHR30621:SF0">
    <property type="entry name" value="BIFUNCTIONAL GLUTAMINE SYNTHETASE ADENYLYLTRANSFERASE_ADENYLYL-REMOVING ENZYME"/>
    <property type="match status" value="1"/>
</dbReference>
<keyword evidence="6 7" id="KW-0511">Multifunctional enzyme</keyword>
<name>A0A849I0U8_9HYPH</name>
<dbReference type="RefSeq" id="WP_171218840.1">
    <property type="nucleotide sequence ID" value="NZ_JABEPP010000003.1"/>
</dbReference>
<dbReference type="SUPFAM" id="SSF81593">
    <property type="entry name" value="Nucleotidyltransferase substrate binding subunit/domain"/>
    <property type="match status" value="2"/>
</dbReference>
<evidence type="ECO:0000256" key="7">
    <source>
        <dbReference type="HAMAP-Rule" id="MF_00802"/>
    </source>
</evidence>
<dbReference type="GO" id="GO:0005524">
    <property type="term" value="F:ATP binding"/>
    <property type="evidence" value="ECO:0007669"/>
    <property type="project" value="UniProtKB-UniRule"/>
</dbReference>
<dbReference type="InterPro" id="IPR013546">
    <property type="entry name" value="PII_UdlTrfase/GS_AdlTrfase"/>
</dbReference>
<dbReference type="GO" id="GO:0005829">
    <property type="term" value="C:cytosol"/>
    <property type="evidence" value="ECO:0007669"/>
    <property type="project" value="TreeGrafter"/>
</dbReference>
<comment type="cofactor">
    <cofactor evidence="7">
        <name>Mg(2+)</name>
        <dbReference type="ChEBI" id="CHEBI:18420"/>
    </cofactor>
</comment>
<feature type="region of interest" description="Adenylyl transferase" evidence="7">
    <location>
        <begin position="449"/>
        <end position="962"/>
    </location>
</feature>
<dbReference type="InterPro" id="IPR043519">
    <property type="entry name" value="NT_sf"/>
</dbReference>
<organism evidence="10 11">
    <name type="scientific">Enterovirga aerilata</name>
    <dbReference type="NCBI Taxonomy" id="2730920"/>
    <lineage>
        <taxon>Bacteria</taxon>
        <taxon>Pseudomonadati</taxon>
        <taxon>Pseudomonadota</taxon>
        <taxon>Alphaproteobacteria</taxon>
        <taxon>Hyphomicrobiales</taxon>
        <taxon>Methylobacteriaceae</taxon>
        <taxon>Enterovirga</taxon>
    </lineage>
</organism>
<reference evidence="10 11" key="1">
    <citation type="submission" date="2020-04" db="EMBL/GenBank/DDBJ databases">
        <title>Enterovirga sp. isolate from soil.</title>
        <authorList>
            <person name="Chea S."/>
            <person name="Kim D.-U."/>
        </authorList>
    </citation>
    <scope>NUCLEOTIDE SEQUENCE [LARGE SCALE GENOMIC DNA]</scope>
    <source>
        <strain evidence="10 11">DB1703</strain>
    </source>
</reference>
<comment type="catalytic activity">
    <reaction evidence="7">
        <text>[glutamine synthetase]-O(4)-(5'-adenylyl)-L-tyrosine + phosphate = [glutamine synthetase]-L-tyrosine + ADP</text>
        <dbReference type="Rhea" id="RHEA:43716"/>
        <dbReference type="Rhea" id="RHEA-COMP:10660"/>
        <dbReference type="Rhea" id="RHEA-COMP:10661"/>
        <dbReference type="ChEBI" id="CHEBI:43474"/>
        <dbReference type="ChEBI" id="CHEBI:46858"/>
        <dbReference type="ChEBI" id="CHEBI:83624"/>
        <dbReference type="ChEBI" id="CHEBI:456216"/>
        <dbReference type="EC" id="2.7.7.89"/>
    </reaction>
</comment>
<dbReference type="Gene3D" id="3.30.460.10">
    <property type="entry name" value="Beta Polymerase, domain 2"/>
    <property type="match status" value="2"/>
</dbReference>
<feature type="region of interest" description="Adenylyl removase" evidence="7">
    <location>
        <begin position="1"/>
        <end position="447"/>
    </location>
</feature>
<dbReference type="Pfam" id="PF08335">
    <property type="entry name" value="GlnD_UR_UTase"/>
    <property type="match status" value="2"/>
</dbReference>
<protein>
    <recommendedName>
        <fullName evidence="7">Bifunctional glutamine synthetase adenylyltransferase/adenylyl-removing enzyme</fullName>
    </recommendedName>
    <alternativeName>
        <fullName evidence="7">ATP:glutamine synthetase adenylyltransferase</fullName>
    </alternativeName>
    <alternativeName>
        <fullName evidence="7">ATase</fullName>
    </alternativeName>
    <domain>
        <recommendedName>
            <fullName evidence="7">Glutamine synthetase adenylyl-L-tyrosine phosphorylase</fullName>
            <ecNumber evidence="7">2.7.7.89</ecNumber>
        </recommendedName>
        <alternativeName>
            <fullName evidence="7">Adenylyl removase</fullName>
            <shortName evidence="7">AR</shortName>
            <shortName evidence="7">AT-N</shortName>
        </alternativeName>
    </domain>
    <domain>
        <recommendedName>
            <fullName evidence="7">Glutamine synthetase adenylyl transferase</fullName>
            <ecNumber evidence="7">2.7.7.42</ecNumber>
        </recommendedName>
        <alternativeName>
            <fullName evidence="7">Adenylyl transferase</fullName>
            <shortName evidence="7">AT</shortName>
            <shortName evidence="7">AT-C</shortName>
        </alternativeName>
    </domain>
</protein>
<dbReference type="Proteomes" id="UP000564885">
    <property type="component" value="Unassembled WGS sequence"/>
</dbReference>
<dbReference type="AlphaFoldDB" id="A0A849I0U8"/>
<comment type="caution">
    <text evidence="10">The sequence shown here is derived from an EMBL/GenBank/DDBJ whole genome shotgun (WGS) entry which is preliminary data.</text>
</comment>
<evidence type="ECO:0000313" key="10">
    <source>
        <dbReference type="EMBL" id="NNM73386.1"/>
    </source>
</evidence>
<dbReference type="GO" id="GO:0008882">
    <property type="term" value="F:[glutamate-ammonia-ligase] adenylyltransferase activity"/>
    <property type="evidence" value="ECO:0007669"/>
    <property type="project" value="UniProtKB-UniRule"/>
</dbReference>
<evidence type="ECO:0000259" key="9">
    <source>
        <dbReference type="Pfam" id="PF08335"/>
    </source>
</evidence>
<evidence type="ECO:0000313" key="11">
    <source>
        <dbReference type="Proteomes" id="UP000564885"/>
    </source>
</evidence>
<dbReference type="CDD" id="cd05401">
    <property type="entry name" value="NT_GlnE_GlnD_like"/>
    <property type="match status" value="2"/>
</dbReference>
<dbReference type="HAMAP" id="MF_00802">
    <property type="entry name" value="GlnE"/>
    <property type="match status" value="1"/>
</dbReference>
<dbReference type="InterPro" id="IPR023057">
    <property type="entry name" value="GlnE"/>
</dbReference>